<dbReference type="FunCoup" id="A0A286UJG9">
    <property type="interactions" value="752"/>
</dbReference>
<evidence type="ECO:0000256" key="4">
    <source>
        <dbReference type="ARBA" id="ARBA00023187"/>
    </source>
</evidence>
<dbReference type="GO" id="GO:0045292">
    <property type="term" value="P:mRNA cis splicing, via spliceosome"/>
    <property type="evidence" value="ECO:0007669"/>
    <property type="project" value="InterPro"/>
</dbReference>
<dbReference type="EMBL" id="NBII01000004">
    <property type="protein sequence ID" value="PAV19730.1"/>
    <property type="molecule type" value="Genomic_DNA"/>
</dbReference>
<keyword evidence="3" id="KW-0677">Repeat</keyword>
<dbReference type="AlphaFoldDB" id="A0A286UJG9"/>
<dbReference type="InterPro" id="IPR002713">
    <property type="entry name" value="FF_domain"/>
</dbReference>
<dbReference type="GO" id="GO:0005685">
    <property type="term" value="C:U1 snRNP"/>
    <property type="evidence" value="ECO:0007669"/>
    <property type="project" value="TreeGrafter"/>
</dbReference>
<dbReference type="Pfam" id="PF01846">
    <property type="entry name" value="FF"/>
    <property type="match status" value="2"/>
</dbReference>
<dbReference type="InterPro" id="IPR039726">
    <property type="entry name" value="Prp40-like"/>
</dbReference>
<keyword evidence="4" id="KW-0508">mRNA splicing</keyword>
<evidence type="ECO:0000256" key="1">
    <source>
        <dbReference type="ARBA" id="ARBA00004123"/>
    </source>
</evidence>
<comment type="subcellular location">
    <subcellularLocation>
        <location evidence="1">Nucleus</location>
    </subcellularLocation>
</comment>
<gene>
    <name evidence="9" type="ORF">PNOK_0466400</name>
</gene>
<feature type="region of interest" description="Disordered" evidence="6">
    <location>
        <begin position="595"/>
        <end position="836"/>
    </location>
</feature>
<keyword evidence="5" id="KW-0539">Nucleus</keyword>
<dbReference type="InterPro" id="IPR001202">
    <property type="entry name" value="WW_dom"/>
</dbReference>
<evidence type="ECO:0000256" key="5">
    <source>
        <dbReference type="ARBA" id="ARBA00023242"/>
    </source>
</evidence>
<feature type="compositionally biased region" description="Basic and acidic residues" evidence="6">
    <location>
        <begin position="820"/>
        <end position="829"/>
    </location>
</feature>
<dbReference type="PANTHER" id="PTHR11864:SF0">
    <property type="entry name" value="PRP40 PRE-MRNA PROCESSING FACTOR 40 HOMOLOG A (YEAST)"/>
    <property type="match status" value="1"/>
</dbReference>
<feature type="compositionally biased region" description="Low complexity" evidence="6">
    <location>
        <begin position="143"/>
        <end position="155"/>
    </location>
</feature>
<feature type="domain" description="WW" evidence="7">
    <location>
        <begin position="46"/>
        <end position="72"/>
    </location>
</feature>
<dbReference type="InterPro" id="IPR036020">
    <property type="entry name" value="WW_dom_sf"/>
</dbReference>
<name>A0A286UJG9_9AGAM</name>
<evidence type="ECO:0000313" key="10">
    <source>
        <dbReference type="Proteomes" id="UP000217199"/>
    </source>
</evidence>
<feature type="domain" description="FF" evidence="8">
    <location>
        <begin position="384"/>
        <end position="445"/>
    </location>
</feature>
<dbReference type="SUPFAM" id="SSF51045">
    <property type="entry name" value="WW domain"/>
    <property type="match status" value="2"/>
</dbReference>
<evidence type="ECO:0000256" key="3">
    <source>
        <dbReference type="ARBA" id="ARBA00022737"/>
    </source>
</evidence>
<accession>A0A286UJG9</accession>
<evidence type="ECO:0000259" key="8">
    <source>
        <dbReference type="PROSITE" id="PS51676"/>
    </source>
</evidence>
<protein>
    <submittedName>
        <fullName evidence="9">Formin binding protein</fullName>
    </submittedName>
</protein>
<feature type="compositionally biased region" description="Basic and acidic residues" evidence="6">
    <location>
        <begin position="650"/>
        <end position="746"/>
    </location>
</feature>
<feature type="region of interest" description="Disordered" evidence="6">
    <location>
        <begin position="136"/>
        <end position="155"/>
    </location>
</feature>
<dbReference type="SUPFAM" id="SSF81698">
    <property type="entry name" value="FF domain"/>
    <property type="match status" value="4"/>
</dbReference>
<feature type="compositionally biased region" description="Basic and acidic residues" evidence="6">
    <location>
        <begin position="753"/>
        <end position="793"/>
    </location>
</feature>
<feature type="compositionally biased region" description="Basic and acidic residues" evidence="6">
    <location>
        <begin position="614"/>
        <end position="642"/>
    </location>
</feature>
<dbReference type="GO" id="GO:0071004">
    <property type="term" value="C:U2-type prespliceosome"/>
    <property type="evidence" value="ECO:0007669"/>
    <property type="project" value="TreeGrafter"/>
</dbReference>
<dbReference type="Proteomes" id="UP000217199">
    <property type="component" value="Unassembled WGS sequence"/>
</dbReference>
<evidence type="ECO:0000256" key="2">
    <source>
        <dbReference type="ARBA" id="ARBA00022664"/>
    </source>
</evidence>
<dbReference type="STRING" id="2282107.A0A286UJG9"/>
<sequence>MSGIWTEHRNAEGRTYWFNTSTKESVWEKPDVLKTPFEKALSQTQWKEYFSGGRKYYYNTESKESKWDMPDELLLLLEKVEKETKATQQVVNPRMMPPNFAPAAVPIESADIMAGQPQLNGALTTMNADIIGAPVGGGPGLGPTPASSGSLPGRPSLPDDPVIPHNGFATLEEGERAFVHLLKKAGIDATWTWDQTMRAIITDPLYKALNSLAEKKNCWQKYVDGLKEKEREDREARLARIRPALRNMLKGNPNVFHYTTFATADRIFAQHPIWQQAKIESERKMIFDEHVSELRQREMQESRALRTRSIAKVVSLFKELNIDVLTRWRTAYSALLESEAWASDEELQRLPALDILLAFEDYARVQEREFEDRVRREAVEKTRKERKAREGFKGLLREFVESGKIKARTKWKDVYPEFEEDERYLELLGKPGSNPLELFWDVVDGFDQKLDTKVAVVIEAFKKLEKEGGDEQQQLFEVKPETSDEEFNTACKNARKVDEGLDSLSEDDLKEVLDFLRAEAAKRQESERRRVERKQRHLQDDLRYALKKLSEPIDVNMSFEDAVPLMEGLPEFQALEDEGRRTAFLKFIKRQKERLKERELSEDGGSTTSRRRKEPAGKERDEREREREKEKEREYREEERSASKHHRRGHDSDYDRPREREYRDNREREYREKDRERDRERERERERDREREKDGYRSRYRDRDRDYERERGRERSHDERDRERERGRGGEREREREREREKERERHRSGRGGGDDLRYSYYEERGTVEKRERERDDRSVYSDRSEKRARYESEGTMESGGGGGGAAAAGAGGGSGSGGEVKKVPKREETPEEGEI</sequence>
<dbReference type="CDD" id="cd00201">
    <property type="entry name" value="WW"/>
    <property type="match status" value="2"/>
</dbReference>
<dbReference type="Pfam" id="PF00397">
    <property type="entry name" value="WW"/>
    <property type="match status" value="1"/>
</dbReference>
<organism evidence="9 10">
    <name type="scientific">Pyrrhoderma noxium</name>
    <dbReference type="NCBI Taxonomy" id="2282107"/>
    <lineage>
        <taxon>Eukaryota</taxon>
        <taxon>Fungi</taxon>
        <taxon>Dikarya</taxon>
        <taxon>Basidiomycota</taxon>
        <taxon>Agaricomycotina</taxon>
        <taxon>Agaricomycetes</taxon>
        <taxon>Hymenochaetales</taxon>
        <taxon>Hymenochaetaceae</taxon>
        <taxon>Pyrrhoderma</taxon>
    </lineage>
</organism>
<keyword evidence="10" id="KW-1185">Reference proteome</keyword>
<dbReference type="PANTHER" id="PTHR11864">
    <property type="entry name" value="PRE-MRNA-PROCESSING PROTEIN PRP40"/>
    <property type="match status" value="1"/>
</dbReference>
<dbReference type="GO" id="GO:0003723">
    <property type="term" value="F:RNA binding"/>
    <property type="evidence" value="ECO:0007669"/>
    <property type="project" value="TreeGrafter"/>
</dbReference>
<dbReference type="OrthoDB" id="187617at2759"/>
<evidence type="ECO:0000259" key="7">
    <source>
        <dbReference type="PROSITE" id="PS50020"/>
    </source>
</evidence>
<proteinExistence type="predicted"/>
<dbReference type="Gene3D" id="2.20.70.10">
    <property type="match status" value="2"/>
</dbReference>
<evidence type="ECO:0000313" key="9">
    <source>
        <dbReference type="EMBL" id="PAV19730.1"/>
    </source>
</evidence>
<reference evidence="9 10" key="1">
    <citation type="journal article" date="2017" name="Mol. Ecol.">
        <title>Comparative and population genomic landscape of Phellinus noxius: A hypervariable fungus causing root rot in trees.</title>
        <authorList>
            <person name="Chung C.L."/>
            <person name="Lee T.J."/>
            <person name="Akiba M."/>
            <person name="Lee H.H."/>
            <person name="Kuo T.H."/>
            <person name="Liu D."/>
            <person name="Ke H.M."/>
            <person name="Yokoi T."/>
            <person name="Roa M.B."/>
            <person name="Lu M.J."/>
            <person name="Chang Y.Y."/>
            <person name="Ann P.J."/>
            <person name="Tsai J.N."/>
            <person name="Chen C.Y."/>
            <person name="Tzean S.S."/>
            <person name="Ota Y."/>
            <person name="Hattori T."/>
            <person name="Sahashi N."/>
            <person name="Liou R.F."/>
            <person name="Kikuchi T."/>
            <person name="Tsai I.J."/>
        </authorList>
    </citation>
    <scope>NUCLEOTIDE SEQUENCE [LARGE SCALE GENOMIC DNA]</scope>
    <source>
        <strain evidence="9 10">FFPRI411160</strain>
    </source>
</reference>
<dbReference type="PROSITE" id="PS51676">
    <property type="entry name" value="FF"/>
    <property type="match status" value="1"/>
</dbReference>
<comment type="caution">
    <text evidence="9">The sequence shown here is derived from an EMBL/GenBank/DDBJ whole genome shotgun (WGS) entry which is preliminary data.</text>
</comment>
<dbReference type="InterPro" id="IPR036517">
    <property type="entry name" value="FF_domain_sf"/>
</dbReference>
<feature type="compositionally biased region" description="Gly residues" evidence="6">
    <location>
        <begin position="798"/>
        <end position="819"/>
    </location>
</feature>
<dbReference type="SMART" id="SM00456">
    <property type="entry name" value="WW"/>
    <property type="match status" value="2"/>
</dbReference>
<evidence type="ECO:0000256" key="6">
    <source>
        <dbReference type="SAM" id="MobiDB-lite"/>
    </source>
</evidence>
<dbReference type="Gene3D" id="1.10.10.440">
    <property type="entry name" value="FF domain"/>
    <property type="match status" value="4"/>
</dbReference>
<keyword evidence="2" id="KW-0507">mRNA processing</keyword>
<dbReference type="InParanoid" id="A0A286UJG9"/>
<dbReference type="PROSITE" id="PS50020">
    <property type="entry name" value="WW_DOMAIN_2"/>
    <property type="match status" value="2"/>
</dbReference>
<dbReference type="FunFam" id="1.10.10.440:FF:000013">
    <property type="entry name" value="pre-mRNA-processing protein 40A isoform X1"/>
    <property type="match status" value="1"/>
</dbReference>
<dbReference type="SMART" id="SM00441">
    <property type="entry name" value="FF"/>
    <property type="match status" value="5"/>
</dbReference>
<feature type="domain" description="WW" evidence="7">
    <location>
        <begin position="1"/>
        <end position="32"/>
    </location>
</feature>